<dbReference type="InterPro" id="IPR012337">
    <property type="entry name" value="RNaseH-like_sf"/>
</dbReference>
<evidence type="ECO:0000256" key="15">
    <source>
        <dbReference type="ARBA" id="ARBA00023113"/>
    </source>
</evidence>
<dbReference type="EMBL" id="NJHN03000032">
    <property type="protein sequence ID" value="KAH9423330.1"/>
    <property type="molecule type" value="Genomic_DNA"/>
</dbReference>
<comment type="caution">
    <text evidence="20">The sequence shown here is derived from an EMBL/GenBank/DDBJ whole genome shotgun (WGS) entry which is preliminary data.</text>
</comment>
<evidence type="ECO:0000313" key="20">
    <source>
        <dbReference type="EMBL" id="KAH9423330.1"/>
    </source>
</evidence>
<evidence type="ECO:0000256" key="17">
    <source>
        <dbReference type="ARBA" id="ARBA00023268"/>
    </source>
</evidence>
<dbReference type="PROSITE" id="PS50994">
    <property type="entry name" value="INTEGRASE"/>
    <property type="match status" value="1"/>
</dbReference>
<evidence type="ECO:0000256" key="1">
    <source>
        <dbReference type="ARBA" id="ARBA00002180"/>
    </source>
</evidence>
<dbReference type="InterPro" id="IPR043128">
    <property type="entry name" value="Rev_trsase/Diguanyl_cyclase"/>
</dbReference>
<dbReference type="Gene3D" id="3.30.420.10">
    <property type="entry name" value="Ribonuclease H-like superfamily/Ribonuclease H"/>
    <property type="match status" value="1"/>
</dbReference>
<dbReference type="Pfam" id="PF25597">
    <property type="entry name" value="SH3_retrovirus"/>
    <property type="match status" value="1"/>
</dbReference>
<evidence type="ECO:0000256" key="6">
    <source>
        <dbReference type="ARBA" id="ARBA00022741"/>
    </source>
</evidence>
<evidence type="ECO:0000259" key="19">
    <source>
        <dbReference type="PROSITE" id="PS50994"/>
    </source>
</evidence>
<evidence type="ECO:0000256" key="12">
    <source>
        <dbReference type="ARBA" id="ARBA00022908"/>
    </source>
</evidence>
<evidence type="ECO:0000256" key="3">
    <source>
        <dbReference type="ARBA" id="ARBA00022670"/>
    </source>
</evidence>
<keyword evidence="13" id="KW-0695">RNA-directed DNA polymerase</keyword>
<feature type="compositionally biased region" description="Polar residues" evidence="18">
    <location>
        <begin position="757"/>
        <end position="769"/>
    </location>
</feature>
<keyword evidence="14" id="KW-0239">DNA-directed DNA polymerase</keyword>
<keyword evidence="7" id="KW-0064">Aspartyl protease</keyword>
<evidence type="ECO:0000313" key="21">
    <source>
        <dbReference type="Proteomes" id="UP000887458"/>
    </source>
</evidence>
<keyword evidence="9" id="KW-0378">Hydrolase</keyword>
<keyword evidence="21" id="KW-1185">Reference proteome</keyword>
<keyword evidence="3" id="KW-0645">Protease</keyword>
<dbReference type="Proteomes" id="UP000887458">
    <property type="component" value="Unassembled WGS sequence"/>
</dbReference>
<dbReference type="PANTHER" id="PTHR42648:SF11">
    <property type="entry name" value="TRANSPOSON TY4-P GAG-POL POLYPROTEIN"/>
    <property type="match status" value="1"/>
</dbReference>
<evidence type="ECO:0000256" key="11">
    <source>
        <dbReference type="ARBA" id="ARBA00022842"/>
    </source>
</evidence>
<evidence type="ECO:0000256" key="2">
    <source>
        <dbReference type="ARBA" id="ARBA00022612"/>
    </source>
</evidence>
<evidence type="ECO:0000256" key="7">
    <source>
        <dbReference type="ARBA" id="ARBA00022750"/>
    </source>
</evidence>
<evidence type="ECO:0000256" key="13">
    <source>
        <dbReference type="ARBA" id="ARBA00022918"/>
    </source>
</evidence>
<dbReference type="Pfam" id="PF22936">
    <property type="entry name" value="Pol_BBD"/>
    <property type="match status" value="1"/>
</dbReference>
<name>A0ABQ8JLM2_DERPT</name>
<dbReference type="Pfam" id="PF07727">
    <property type="entry name" value="RVT_2"/>
    <property type="match status" value="1"/>
</dbReference>
<protein>
    <recommendedName>
        <fullName evidence="19">Integrase catalytic domain-containing protein</fullName>
    </recommendedName>
</protein>
<dbReference type="InterPro" id="IPR013103">
    <property type="entry name" value="RVT_2"/>
</dbReference>
<evidence type="ECO:0000256" key="10">
    <source>
        <dbReference type="ARBA" id="ARBA00022840"/>
    </source>
</evidence>
<evidence type="ECO:0000256" key="16">
    <source>
        <dbReference type="ARBA" id="ARBA00023172"/>
    </source>
</evidence>
<keyword evidence="14" id="KW-0808">Transferase</keyword>
<dbReference type="SUPFAM" id="SSF53098">
    <property type="entry name" value="Ribonuclease H-like"/>
    <property type="match status" value="1"/>
</dbReference>
<dbReference type="InterPro" id="IPR039537">
    <property type="entry name" value="Retrotran_Ty1/copia-like"/>
</dbReference>
<keyword evidence="12" id="KW-0229">DNA integration</keyword>
<feature type="region of interest" description="Disordered" evidence="18">
    <location>
        <begin position="294"/>
        <end position="328"/>
    </location>
</feature>
<dbReference type="PANTHER" id="PTHR42648">
    <property type="entry name" value="TRANSPOSASE, PUTATIVE-RELATED"/>
    <property type="match status" value="1"/>
</dbReference>
<reference evidence="20 21" key="2">
    <citation type="journal article" date="2022" name="Mol. Biol. Evol.">
        <title>Comparative Genomics Reveals Insights into the Divergent Evolution of Astigmatic Mites and Household Pest Adaptations.</title>
        <authorList>
            <person name="Xiong Q."/>
            <person name="Wan A.T."/>
            <person name="Liu X."/>
            <person name="Fung C.S."/>
            <person name="Xiao X."/>
            <person name="Malainual N."/>
            <person name="Hou J."/>
            <person name="Wang L."/>
            <person name="Wang M."/>
            <person name="Yang K.Y."/>
            <person name="Cui Y."/>
            <person name="Leung E.L."/>
            <person name="Nong W."/>
            <person name="Shin S.K."/>
            <person name="Au S.W."/>
            <person name="Jeong K.Y."/>
            <person name="Chew F.T."/>
            <person name="Hui J.H."/>
            <person name="Leung T.F."/>
            <person name="Tungtrongchitr A."/>
            <person name="Zhong N."/>
            <person name="Liu Z."/>
            <person name="Tsui S.K."/>
        </authorList>
    </citation>
    <scope>NUCLEOTIDE SEQUENCE [LARGE SCALE GENOMIC DNA]</scope>
    <source>
        <strain evidence="20">Derp</strain>
    </source>
</reference>
<keyword evidence="15" id="KW-0917">Virion maturation</keyword>
<reference evidence="20 21" key="1">
    <citation type="journal article" date="2018" name="J. Allergy Clin. Immunol.">
        <title>High-quality assembly of Dermatophagoides pteronyssinus genome and transcriptome reveals a wide range of novel allergens.</title>
        <authorList>
            <person name="Liu X.Y."/>
            <person name="Yang K.Y."/>
            <person name="Wang M.Q."/>
            <person name="Kwok J.S."/>
            <person name="Zeng X."/>
            <person name="Yang Z."/>
            <person name="Xiao X.J."/>
            <person name="Lau C.P."/>
            <person name="Li Y."/>
            <person name="Huang Z.M."/>
            <person name="Ba J.G."/>
            <person name="Yim A.K."/>
            <person name="Ouyang C.Y."/>
            <person name="Ngai S.M."/>
            <person name="Chan T.F."/>
            <person name="Leung E.L."/>
            <person name="Liu L."/>
            <person name="Liu Z.G."/>
            <person name="Tsui S.K."/>
        </authorList>
    </citation>
    <scope>NUCLEOTIDE SEQUENCE [LARGE SCALE GENOMIC DNA]</scope>
    <source>
        <strain evidence="20">Derp</strain>
    </source>
</reference>
<feature type="compositionally biased region" description="Acidic residues" evidence="18">
    <location>
        <begin position="774"/>
        <end position="784"/>
    </location>
</feature>
<dbReference type="Pfam" id="PF00665">
    <property type="entry name" value="rve"/>
    <property type="match status" value="1"/>
</dbReference>
<dbReference type="SUPFAM" id="SSF56672">
    <property type="entry name" value="DNA/RNA polymerases"/>
    <property type="match status" value="1"/>
</dbReference>
<accession>A0ABQ8JLM2</accession>
<dbReference type="InterPro" id="IPR043502">
    <property type="entry name" value="DNA/RNA_pol_sf"/>
</dbReference>
<keyword evidence="5" id="KW-0479">Metal-binding</keyword>
<dbReference type="InterPro" id="IPR054722">
    <property type="entry name" value="PolX-like_BBD"/>
</dbReference>
<feature type="compositionally biased region" description="Basic and acidic residues" evidence="18">
    <location>
        <begin position="315"/>
        <end position="328"/>
    </location>
</feature>
<dbReference type="InterPro" id="IPR001584">
    <property type="entry name" value="Integrase_cat-core"/>
</dbReference>
<proteinExistence type="predicted"/>
<dbReference type="Gene3D" id="3.10.10.10">
    <property type="entry name" value="HIV Type 1 Reverse Transcriptase, subunit A, domain 1"/>
    <property type="match status" value="1"/>
</dbReference>
<keyword evidence="8" id="KW-0255">Endonuclease</keyword>
<keyword evidence="2" id="KW-1188">Viral release from host cell</keyword>
<keyword evidence="4" id="KW-0540">Nuclease</keyword>
<keyword evidence="17" id="KW-0511">Multifunctional enzyme</keyword>
<gene>
    <name evidence="20" type="ORF">DERP_003608</name>
</gene>
<keyword evidence="11" id="KW-0460">Magnesium</keyword>
<evidence type="ECO:0000256" key="18">
    <source>
        <dbReference type="SAM" id="MobiDB-lite"/>
    </source>
</evidence>
<evidence type="ECO:0000256" key="14">
    <source>
        <dbReference type="ARBA" id="ARBA00022932"/>
    </source>
</evidence>
<dbReference type="Gene3D" id="3.30.70.270">
    <property type="match status" value="1"/>
</dbReference>
<keyword evidence="10" id="KW-0067">ATP-binding</keyword>
<evidence type="ECO:0000256" key="9">
    <source>
        <dbReference type="ARBA" id="ARBA00022801"/>
    </source>
</evidence>
<organism evidence="20 21">
    <name type="scientific">Dermatophagoides pteronyssinus</name>
    <name type="common">European house dust mite</name>
    <dbReference type="NCBI Taxonomy" id="6956"/>
    <lineage>
        <taxon>Eukaryota</taxon>
        <taxon>Metazoa</taxon>
        <taxon>Ecdysozoa</taxon>
        <taxon>Arthropoda</taxon>
        <taxon>Chelicerata</taxon>
        <taxon>Arachnida</taxon>
        <taxon>Acari</taxon>
        <taxon>Acariformes</taxon>
        <taxon>Sarcoptiformes</taxon>
        <taxon>Astigmata</taxon>
        <taxon>Psoroptidia</taxon>
        <taxon>Analgoidea</taxon>
        <taxon>Pyroglyphidae</taxon>
        <taxon>Dermatophagoidinae</taxon>
        <taxon>Dermatophagoides</taxon>
    </lineage>
</organism>
<keyword evidence="6" id="KW-0547">Nucleotide-binding</keyword>
<feature type="compositionally biased region" description="Low complexity" evidence="18">
    <location>
        <begin position="294"/>
        <end position="314"/>
    </location>
</feature>
<feature type="region of interest" description="Disordered" evidence="18">
    <location>
        <begin position="757"/>
        <end position="828"/>
    </location>
</feature>
<evidence type="ECO:0000256" key="8">
    <source>
        <dbReference type="ARBA" id="ARBA00022759"/>
    </source>
</evidence>
<dbReference type="InterPro" id="IPR036397">
    <property type="entry name" value="RNaseH_sf"/>
</dbReference>
<keyword evidence="16" id="KW-0233">DNA recombination</keyword>
<keyword evidence="14" id="KW-0548">Nucleotidyltransferase</keyword>
<evidence type="ECO:0000256" key="4">
    <source>
        <dbReference type="ARBA" id="ARBA00022722"/>
    </source>
</evidence>
<feature type="compositionally biased region" description="Acidic residues" evidence="18">
    <location>
        <begin position="803"/>
        <end position="817"/>
    </location>
</feature>
<sequence length="1290" mass="147619">MSNDNDGGNDSIKMMLEMMSEFNDRMVRMEQANLIQPSTSSSSNNIVPTPVVHRKSNHENYVFSQIVKYDGKNLKHWITSVKAAFKSCGYSHFLEGELDSTHPDFQLYQNCLGTISLTFVPEKFEIIEHCTSVYQIWKQMADVEKDTYATAVRKLSELINCAFRSGSLRTWFETLVAKFESIDSDWIKFSDKSRCIVVMFLLRANSKFEQLTDRIMMNQNGTMKDILNEFIEYDEKSKYQSIASNSGSNDHKELAKMASKKSSKSGIRCSFCLKPGHTCDECWIRQRIEKQKLNTSSSSSSSLSKNKLSSSTSNLKEKSSKSSSTKDKRMAKSLLQKSIVKSPDVWILDSGCTSHITINENCLIEPKINVIEFEIASGKTVKSVKTGDVMIEPKPNCKLILKDVAFGDFNSNLVSMVKLVEDGFKISVDNKQAKIFKQNISFTANLDENNLWIINSKPTNIIMNLWHKRLAHCGKNVLKRIKKVVPQIDLKYENCDDCAQNKSVASPHNHPMIYENVKPFEMLHIDLWESPVPSIQGSKYGMLIVDHCTRFTFGISIEFKSDAASKLIEFIDFNQKRLDRKVKTIRTDKGTEFVNSTLKTFCKQHGIVHETTIGYSPEQNGIVERMNRTVFETVRLLLNSACAPYQLWAETMSYAIYVINIWIRADEKTPYEKFYSKKPNYNHLRTFGCEAFHHITKLKRSSKFDKTSERLMFIGYTGSTTNYRLVNPNTFEIVITNNVKFNEDKMFFDWNNSSRNLSNESPRSNFDLVNSNCSDDDNDENEIENNDHDNESTSLSTTSQHENDEDLTSEYEAENDSESYSSIEPEENVGVRRSTRVNFGIPPVRYGYQCSDSSIEIPTTYDEAINSNNSDEWKQAISKEITQLRKYKVFENVSFDSSRKVIPTKWIFTRKRDGTFKARLVACGYSQKYGIDYDQIASPTPDSTLTNLILSYAKTFDYRTRQLDIRTAFLNASLDEELYVKTPPGFGDNGHLKLKKALYGLKQSPLQWYKTISSHLLSIGFQCCIADKCLFMKNNILLLVYVDDIILCGPDENQLTKIVKDLEKRFEVTDIGNLKDYLGIEIVDKGEHFELNQSKYIRKIMMEFNMINCKPTYVPMSSLYQQNDEEEVNENLPIRKLIGSLLYVANKTRPDIMFATNWLSRFLTKPTKSLFNAGKQILRYLSGTIDQCLIIGKMNQDLAVYTDSSFGQGATRHSTSGLIVTCGNTVLGWKSNKQRKITISSCESELTAIMDEFRYGSQNDPNGNDPGDLFDDNNHYQCFNDDITLQIYNC</sequence>
<feature type="domain" description="Integrase catalytic" evidence="19">
    <location>
        <begin position="515"/>
        <end position="678"/>
    </location>
</feature>
<dbReference type="InterPro" id="IPR057670">
    <property type="entry name" value="SH3_retrovirus"/>
</dbReference>
<comment type="function">
    <text evidence="1">The aspartyl protease (PR) mediates the proteolytic cleavages of the Gag and Gag-Pol polyproteins after assembly of the VLP.</text>
</comment>
<evidence type="ECO:0000256" key="5">
    <source>
        <dbReference type="ARBA" id="ARBA00022723"/>
    </source>
</evidence>